<dbReference type="RefSeq" id="WP_108686910.1">
    <property type="nucleotide sequence ID" value="NZ_QCYK01000002.1"/>
</dbReference>
<dbReference type="OrthoDB" id="5694214at2"/>
<dbReference type="GO" id="GO:0009279">
    <property type="term" value="C:cell outer membrane"/>
    <property type="evidence" value="ECO:0007669"/>
    <property type="project" value="UniProtKB-SubCell"/>
</dbReference>
<evidence type="ECO:0000256" key="5">
    <source>
        <dbReference type="ARBA" id="ARBA00023237"/>
    </source>
</evidence>
<evidence type="ECO:0000259" key="7">
    <source>
        <dbReference type="Pfam" id="PF07980"/>
    </source>
</evidence>
<dbReference type="Pfam" id="PF07980">
    <property type="entry name" value="SusD_RagB"/>
    <property type="match status" value="1"/>
</dbReference>
<comment type="similarity">
    <text evidence="2">Belongs to the SusD family.</text>
</comment>
<reference evidence="9 10" key="1">
    <citation type="submission" date="2018-04" db="EMBL/GenBank/DDBJ databases">
        <title>Chitinophaga fuyangensis sp. nov., isolated from soil in a chemical factory.</title>
        <authorList>
            <person name="Chen K."/>
        </authorList>
    </citation>
    <scope>NUCLEOTIDE SEQUENCE [LARGE SCALE GENOMIC DNA]</scope>
    <source>
        <strain evidence="9 10">LY-1</strain>
    </source>
</reference>
<evidence type="ECO:0000256" key="6">
    <source>
        <dbReference type="SAM" id="SignalP"/>
    </source>
</evidence>
<evidence type="ECO:0000256" key="3">
    <source>
        <dbReference type="ARBA" id="ARBA00022729"/>
    </source>
</evidence>
<keyword evidence="10" id="KW-1185">Reference proteome</keyword>
<proteinExistence type="inferred from homology"/>
<evidence type="ECO:0000256" key="2">
    <source>
        <dbReference type="ARBA" id="ARBA00006275"/>
    </source>
</evidence>
<evidence type="ECO:0000256" key="4">
    <source>
        <dbReference type="ARBA" id="ARBA00023136"/>
    </source>
</evidence>
<dbReference type="InterPro" id="IPR012944">
    <property type="entry name" value="SusD_RagB_dom"/>
</dbReference>
<comment type="caution">
    <text evidence="9">The sequence shown here is derived from an EMBL/GenBank/DDBJ whole genome shotgun (WGS) entry which is preliminary data.</text>
</comment>
<dbReference type="AlphaFoldDB" id="A0A2T7BFS3"/>
<dbReference type="Proteomes" id="UP000244450">
    <property type="component" value="Unassembled WGS sequence"/>
</dbReference>
<dbReference type="Pfam" id="PF14322">
    <property type="entry name" value="SusD-like_3"/>
    <property type="match status" value="1"/>
</dbReference>
<organism evidence="9 10">
    <name type="scientific">Chitinophaga parva</name>
    <dbReference type="NCBI Taxonomy" id="2169414"/>
    <lineage>
        <taxon>Bacteria</taxon>
        <taxon>Pseudomonadati</taxon>
        <taxon>Bacteroidota</taxon>
        <taxon>Chitinophagia</taxon>
        <taxon>Chitinophagales</taxon>
        <taxon>Chitinophagaceae</taxon>
        <taxon>Chitinophaga</taxon>
    </lineage>
</organism>
<comment type="subcellular location">
    <subcellularLocation>
        <location evidence="1">Cell outer membrane</location>
    </subcellularLocation>
</comment>
<protein>
    <submittedName>
        <fullName evidence="9">RagB/SusD family nutrient uptake outer membrane protein</fullName>
    </submittedName>
</protein>
<dbReference type="InterPro" id="IPR033985">
    <property type="entry name" value="SusD-like_N"/>
</dbReference>
<gene>
    <name evidence="9" type="ORF">DCC81_12230</name>
</gene>
<name>A0A2T7BFS3_9BACT</name>
<evidence type="ECO:0000259" key="8">
    <source>
        <dbReference type="Pfam" id="PF14322"/>
    </source>
</evidence>
<accession>A0A2T7BFS3</accession>
<keyword evidence="4" id="KW-0472">Membrane</keyword>
<feature type="chain" id="PRO_5015499947" evidence="6">
    <location>
        <begin position="19"/>
        <end position="613"/>
    </location>
</feature>
<dbReference type="EMBL" id="QCYK01000002">
    <property type="protein sequence ID" value="PUZ25073.1"/>
    <property type="molecule type" value="Genomic_DNA"/>
</dbReference>
<sequence>MKKILYILSIAFAGTYFAACHSLDLAPLNVIQDKDVFNSEAGVTAYMATLYRALPIEDFFYKPEGSGFGRDWQQFYHPGALCGELCGPYGGTGDGAQGFGYWPYDNIRTVNYLLENLPANAKNFDQTKVNGWLGEAYFCRAYFYFAMAKRYGGIPIIKQVQNYPAQSIEDLQVHRDKEEDVWKFIGSDLDSAYLLMPETSVRGRANRYVAAALKSRAMLYAGCIAKYGSVNYVAGDARNQGLVGIPAADANGFFQQAFDAAKLLEGKYDLYKKGYPDKVKNYVDAFLDPSSVENILVKDYSLTTNTAHSWDATMTCRYMTADGLSRAYPTMELVERFGGALPLTNADGTPRRFNTTAELMQGLQPRLLATIYFPGATLRGRTFDVQRGIYKHFTGTAAAELGTNPPNAQDRILSGSTAQLYPENDPNGIRVIGFTGVWTGGDELTRTGFYVRKYVDYNRDQSACGLYMSTQSWIDMRYGEVLLNRAEAAMELGNKTDATASINLLRDRAGAPAANEATITIDTVRNERLIELAFEKHTWWDLRRWRIADKLLDNTKYHALLPYYVYDEKKYIFLREVEPYQRSYTFDKKWYYEPIPGGELGKNPNLYPNNPNY</sequence>
<keyword evidence="3 6" id="KW-0732">Signal</keyword>
<dbReference type="SUPFAM" id="SSF48452">
    <property type="entry name" value="TPR-like"/>
    <property type="match status" value="1"/>
</dbReference>
<evidence type="ECO:0000256" key="1">
    <source>
        <dbReference type="ARBA" id="ARBA00004442"/>
    </source>
</evidence>
<keyword evidence="5" id="KW-0998">Cell outer membrane</keyword>
<dbReference type="InterPro" id="IPR011990">
    <property type="entry name" value="TPR-like_helical_dom_sf"/>
</dbReference>
<feature type="domain" description="SusD-like N-terminal" evidence="8">
    <location>
        <begin position="103"/>
        <end position="219"/>
    </location>
</feature>
<feature type="domain" description="RagB/SusD" evidence="7">
    <location>
        <begin position="301"/>
        <end position="613"/>
    </location>
</feature>
<feature type="signal peptide" evidence="6">
    <location>
        <begin position="1"/>
        <end position="18"/>
    </location>
</feature>
<evidence type="ECO:0000313" key="10">
    <source>
        <dbReference type="Proteomes" id="UP000244450"/>
    </source>
</evidence>
<dbReference type="Gene3D" id="1.25.40.390">
    <property type="match status" value="1"/>
</dbReference>
<evidence type="ECO:0000313" key="9">
    <source>
        <dbReference type="EMBL" id="PUZ25073.1"/>
    </source>
</evidence>